<evidence type="ECO:0000313" key="2">
    <source>
        <dbReference type="Proteomes" id="UP001500280"/>
    </source>
</evidence>
<protein>
    <submittedName>
        <fullName evidence="1">DUF2332 domain-containing protein</fullName>
    </submittedName>
</protein>
<dbReference type="Pfam" id="PF10094">
    <property type="entry name" value="DUF2332"/>
    <property type="match status" value="1"/>
</dbReference>
<dbReference type="EMBL" id="BAAANF010000016">
    <property type="protein sequence ID" value="GAA1695116.1"/>
    <property type="molecule type" value="Genomic_DNA"/>
</dbReference>
<organism evidence="1 2">
    <name type="scientific">Kribbella yunnanensis</name>
    <dbReference type="NCBI Taxonomy" id="190194"/>
    <lineage>
        <taxon>Bacteria</taxon>
        <taxon>Bacillati</taxon>
        <taxon>Actinomycetota</taxon>
        <taxon>Actinomycetes</taxon>
        <taxon>Propionibacteriales</taxon>
        <taxon>Kribbellaceae</taxon>
        <taxon>Kribbella</taxon>
    </lineage>
</organism>
<sequence>MGVVAGLQQQAVDCEELGSPMYAELARLMVDDYELGGATAGVLGSYEGHERDESIALPLLGAVHRLVLAGEAPELAGFYPSAGGVWDPVLGWEAFAQVLQSRAAELRATLLQPPQTNEVRRSVALYGGLLQLVHEIPLPVRLMEIGSSAGLNLRADHFRYNLADGTSYGRADSPVVIEDAWSGRQIPHSPLRIAERVGSDLAPVNALSEEGARTLTSYVWADQLERLTRLRGALTIAREVPADVRRADAVSFVRSLELSEGHLTVLWHSIMWSYLSKDEQSAVDTAMADLGAHATESTPLARLRLEPPGEWGDEFLVELETWPGATRQVLGHADPHGQGMVWSFPSASGND</sequence>
<dbReference type="InterPro" id="IPR011200">
    <property type="entry name" value="UCP012608"/>
</dbReference>
<name>A0ABP4TY82_9ACTN</name>
<comment type="caution">
    <text evidence="1">The sequence shown here is derived from an EMBL/GenBank/DDBJ whole genome shotgun (WGS) entry which is preliminary data.</text>
</comment>
<dbReference type="Proteomes" id="UP001500280">
    <property type="component" value="Unassembled WGS sequence"/>
</dbReference>
<evidence type="ECO:0000313" key="1">
    <source>
        <dbReference type="EMBL" id="GAA1695116.1"/>
    </source>
</evidence>
<accession>A0ABP4TY82</accession>
<gene>
    <name evidence="1" type="ORF">GCM10009745_46050</name>
</gene>
<dbReference type="RefSeq" id="WP_344155509.1">
    <property type="nucleotide sequence ID" value="NZ_BAAANF010000016.1"/>
</dbReference>
<dbReference type="PIRSF" id="PIRSF012608">
    <property type="entry name" value="UCP012608"/>
    <property type="match status" value="1"/>
</dbReference>
<keyword evidence="2" id="KW-1185">Reference proteome</keyword>
<reference evidence="2" key="1">
    <citation type="journal article" date="2019" name="Int. J. Syst. Evol. Microbiol.">
        <title>The Global Catalogue of Microorganisms (GCM) 10K type strain sequencing project: providing services to taxonomists for standard genome sequencing and annotation.</title>
        <authorList>
            <consortium name="The Broad Institute Genomics Platform"/>
            <consortium name="The Broad Institute Genome Sequencing Center for Infectious Disease"/>
            <person name="Wu L."/>
            <person name="Ma J."/>
        </authorList>
    </citation>
    <scope>NUCLEOTIDE SEQUENCE [LARGE SCALE GENOMIC DNA]</scope>
    <source>
        <strain evidence="2">JCM 14307</strain>
    </source>
</reference>
<proteinExistence type="predicted"/>